<reference evidence="1" key="1">
    <citation type="submission" date="2020-11" db="EMBL/GenBank/DDBJ databases">
        <title>Chlorella ohadii genome sequencing and assembly.</title>
        <authorList>
            <person name="Murik O."/>
            <person name="Treves H."/>
            <person name="Kedem I."/>
            <person name="Shotland Y."/>
            <person name="Kaplan A."/>
        </authorList>
    </citation>
    <scope>NUCLEOTIDE SEQUENCE</scope>
    <source>
        <strain evidence="1">1</strain>
    </source>
</reference>
<dbReference type="AlphaFoldDB" id="A0AAD5DJM2"/>
<evidence type="ECO:0000313" key="2">
    <source>
        <dbReference type="Proteomes" id="UP001205105"/>
    </source>
</evidence>
<name>A0AAD5DJM2_9CHLO</name>
<dbReference type="EMBL" id="JADXDR010000177">
    <property type="protein sequence ID" value="KAI7836775.1"/>
    <property type="molecule type" value="Genomic_DNA"/>
</dbReference>
<proteinExistence type="predicted"/>
<sequence length="98" mass="10397">MHCTMSASAAHKRCPSPPRCAQPCWTEANYRGTLPKCSVFNISGKVKKSSCPDQDAGQCYLEVKIQTADGESTTVYVADHQCGASGSYLGDPSDSCSS</sequence>
<comment type="caution">
    <text evidence="1">The sequence shown here is derived from an EMBL/GenBank/DDBJ whole genome shotgun (WGS) entry which is preliminary data.</text>
</comment>
<protein>
    <submittedName>
        <fullName evidence="1">Uncharacterized protein</fullName>
    </submittedName>
</protein>
<accession>A0AAD5DJM2</accession>
<gene>
    <name evidence="1" type="ORF">COHA_009413</name>
</gene>
<evidence type="ECO:0000313" key="1">
    <source>
        <dbReference type="EMBL" id="KAI7836775.1"/>
    </source>
</evidence>
<organism evidence="1 2">
    <name type="scientific">Chlorella ohadii</name>
    <dbReference type="NCBI Taxonomy" id="2649997"/>
    <lineage>
        <taxon>Eukaryota</taxon>
        <taxon>Viridiplantae</taxon>
        <taxon>Chlorophyta</taxon>
        <taxon>core chlorophytes</taxon>
        <taxon>Trebouxiophyceae</taxon>
        <taxon>Chlorellales</taxon>
        <taxon>Chlorellaceae</taxon>
        <taxon>Chlorella clade</taxon>
        <taxon>Chlorella</taxon>
    </lineage>
</organism>
<keyword evidence="2" id="KW-1185">Reference proteome</keyword>
<dbReference type="Proteomes" id="UP001205105">
    <property type="component" value="Unassembled WGS sequence"/>
</dbReference>